<evidence type="ECO:0000256" key="8">
    <source>
        <dbReference type="ARBA" id="ARBA00022842"/>
    </source>
</evidence>
<dbReference type="Gene3D" id="1.25.40.120">
    <property type="entry name" value="Protein prenylyltransferase"/>
    <property type="match status" value="1"/>
</dbReference>
<evidence type="ECO:0000256" key="5">
    <source>
        <dbReference type="ARBA" id="ARBA00022602"/>
    </source>
</evidence>
<evidence type="ECO:0000256" key="4">
    <source>
        <dbReference type="ARBA" id="ARBA00012702"/>
    </source>
</evidence>
<evidence type="ECO:0000256" key="6">
    <source>
        <dbReference type="ARBA" id="ARBA00022679"/>
    </source>
</evidence>
<keyword evidence="5" id="KW-0637">Prenyltransferase</keyword>
<keyword evidence="6 14" id="KW-0808">Transferase</keyword>
<dbReference type="SUPFAM" id="SSF48439">
    <property type="entry name" value="Protein prenylyltransferase"/>
    <property type="match status" value="1"/>
</dbReference>
<dbReference type="GO" id="GO:0004660">
    <property type="term" value="F:protein farnesyltransferase activity"/>
    <property type="evidence" value="ECO:0007669"/>
    <property type="project" value="UniProtKB-EC"/>
</dbReference>
<proteinExistence type="inferred from homology"/>
<reference evidence="14 15" key="1">
    <citation type="journal article" date="2018" name="Mol. Biol. Evol.">
        <title>Broad Genomic Sampling Reveals a Smut Pathogenic Ancestry of the Fungal Clade Ustilaginomycotina.</title>
        <authorList>
            <person name="Kijpornyongpan T."/>
            <person name="Mondo S.J."/>
            <person name="Barry K."/>
            <person name="Sandor L."/>
            <person name="Lee J."/>
            <person name="Lipzen A."/>
            <person name="Pangilinan J."/>
            <person name="LaButti K."/>
            <person name="Hainaut M."/>
            <person name="Henrissat B."/>
            <person name="Grigoriev I.V."/>
            <person name="Spatafora J.W."/>
            <person name="Aime M.C."/>
        </authorList>
    </citation>
    <scope>NUCLEOTIDE SEQUENCE [LARGE SCALE GENOMIC DNA]</scope>
    <source>
        <strain evidence="14 15">MCA 4186</strain>
    </source>
</reference>
<evidence type="ECO:0000256" key="3">
    <source>
        <dbReference type="ARBA" id="ARBA00012700"/>
    </source>
</evidence>
<dbReference type="EMBL" id="KZ819284">
    <property type="protein sequence ID" value="PWO00970.1"/>
    <property type="molecule type" value="Genomic_DNA"/>
</dbReference>
<dbReference type="PANTHER" id="PTHR11129:SF1">
    <property type="entry name" value="PROTEIN FARNESYLTRANSFERASE_GERANYLGERANYLTRANSFERASE TYPE-1 SUBUNIT ALPHA"/>
    <property type="match status" value="1"/>
</dbReference>
<gene>
    <name evidence="14" type="ORF">FA09DRAFT_327682</name>
</gene>
<evidence type="ECO:0000313" key="14">
    <source>
        <dbReference type="EMBL" id="PWO00970.1"/>
    </source>
</evidence>
<protein>
    <recommendedName>
        <fullName evidence="9">Protein farnesyltransferase/geranylgeranyltransferase type-1 subunit alpha</fullName>
        <ecNumber evidence="4">2.5.1.58</ecNumber>
        <ecNumber evidence="3">2.5.1.59</ecNumber>
    </recommendedName>
    <alternativeName>
        <fullName evidence="12">CAAX farnesyltransferase subunit alpha</fullName>
    </alternativeName>
    <alternativeName>
        <fullName evidence="11">FTase-alpha</fullName>
    </alternativeName>
    <alternativeName>
        <fullName evidence="10">Ras proteins prenyltransferase subunit alpha</fullName>
    </alternativeName>
    <alternativeName>
        <fullName evidence="13">Type I protein geranyl-geranyltransferase subunit alpha</fullName>
    </alternativeName>
</protein>
<evidence type="ECO:0000256" key="12">
    <source>
        <dbReference type="ARBA" id="ARBA00043086"/>
    </source>
</evidence>
<keyword evidence="15" id="KW-1185">Reference proteome</keyword>
<evidence type="ECO:0000313" key="15">
    <source>
        <dbReference type="Proteomes" id="UP000245946"/>
    </source>
</evidence>
<dbReference type="Pfam" id="PF01239">
    <property type="entry name" value="PPTA"/>
    <property type="match status" value="4"/>
</dbReference>
<dbReference type="STRING" id="58919.A0A316ZHJ6"/>
<dbReference type="EC" id="2.5.1.58" evidence="4"/>
<keyword evidence="7" id="KW-0677">Repeat</keyword>
<evidence type="ECO:0000256" key="7">
    <source>
        <dbReference type="ARBA" id="ARBA00022737"/>
    </source>
</evidence>
<dbReference type="GO" id="GO:0004662">
    <property type="term" value="F:CAAX-protein geranylgeranyltransferase activity"/>
    <property type="evidence" value="ECO:0007669"/>
    <property type="project" value="UniProtKB-EC"/>
</dbReference>
<comment type="cofactor">
    <cofactor evidence="1">
        <name>Mg(2+)</name>
        <dbReference type="ChEBI" id="CHEBI:18420"/>
    </cofactor>
</comment>
<dbReference type="PROSITE" id="PS51147">
    <property type="entry name" value="PFTA"/>
    <property type="match status" value="5"/>
</dbReference>
<name>A0A316ZHJ6_9BASI</name>
<evidence type="ECO:0000256" key="9">
    <source>
        <dbReference type="ARBA" id="ARBA00040965"/>
    </source>
</evidence>
<dbReference type="EC" id="2.5.1.59" evidence="3"/>
<dbReference type="GO" id="GO:0005965">
    <property type="term" value="C:protein farnesyltransferase complex"/>
    <property type="evidence" value="ECO:0007669"/>
    <property type="project" value="TreeGrafter"/>
</dbReference>
<dbReference type="AlphaFoldDB" id="A0A316ZHJ6"/>
<dbReference type="RefSeq" id="XP_025601248.1">
    <property type="nucleotide sequence ID" value="XM_025741483.1"/>
</dbReference>
<evidence type="ECO:0000256" key="10">
    <source>
        <dbReference type="ARBA" id="ARBA00041392"/>
    </source>
</evidence>
<sequence>MSSTFDAAGPEWADVVPIPQDDGANPVCPILYSQPYASGMSLLRALLARSPPEYSARALDLTTHLLLINPSSYTIWAYRAQILASAPEGPPPAGLGRKEERLRREFEWLDGLSEKVSLKNYQIWQHRKQLLHLIPSLSPAYTTYPSVHSELDFTSKILEKDAKNYHTWSHRSWLLCAAAAASASEAGTASSSSQPPQDLWQAELEYTTRLIEEDARNNSAWNMRWTAVVGRKKREDVTAEEIESEVAFTKKSISRVPHNASAWNYLRGLASLSSGTNPCASHVDFAQEIAARPPTAAGHEEDEHGELPAVPPENARALEWLFDDACARRSKAEIDALHRRLLLAEPMRRRYWMYRMLTSAPQAQTA</sequence>
<keyword evidence="8" id="KW-0460">Magnesium</keyword>
<dbReference type="InterPro" id="IPR002088">
    <property type="entry name" value="Prenyl_trans_a"/>
</dbReference>
<organism evidence="14 15">
    <name type="scientific">Tilletiopsis washingtonensis</name>
    <dbReference type="NCBI Taxonomy" id="58919"/>
    <lineage>
        <taxon>Eukaryota</taxon>
        <taxon>Fungi</taxon>
        <taxon>Dikarya</taxon>
        <taxon>Basidiomycota</taxon>
        <taxon>Ustilaginomycotina</taxon>
        <taxon>Exobasidiomycetes</taxon>
        <taxon>Entylomatales</taxon>
        <taxon>Entylomatales incertae sedis</taxon>
        <taxon>Tilletiopsis</taxon>
    </lineage>
</organism>
<dbReference type="OrthoDB" id="10255768at2759"/>
<evidence type="ECO:0000256" key="11">
    <source>
        <dbReference type="ARBA" id="ARBA00042436"/>
    </source>
</evidence>
<evidence type="ECO:0000256" key="2">
    <source>
        <dbReference type="ARBA" id="ARBA00006734"/>
    </source>
</evidence>
<comment type="similarity">
    <text evidence="2">Belongs to the protein prenyltransferase subunit alpha family.</text>
</comment>
<dbReference type="GO" id="GO:0005953">
    <property type="term" value="C:CAAX-protein geranylgeranyltransferase complex"/>
    <property type="evidence" value="ECO:0007669"/>
    <property type="project" value="TreeGrafter"/>
</dbReference>
<dbReference type="Proteomes" id="UP000245946">
    <property type="component" value="Unassembled WGS sequence"/>
</dbReference>
<dbReference type="PANTHER" id="PTHR11129">
    <property type="entry name" value="PROTEIN FARNESYLTRANSFERASE ALPHA SUBUNIT/RAB GERANYLGERANYL TRANSFERASE ALPHA SUBUNIT"/>
    <property type="match status" value="1"/>
</dbReference>
<accession>A0A316ZHJ6</accession>
<evidence type="ECO:0000256" key="13">
    <source>
        <dbReference type="ARBA" id="ARBA00043219"/>
    </source>
</evidence>
<evidence type="ECO:0000256" key="1">
    <source>
        <dbReference type="ARBA" id="ARBA00001946"/>
    </source>
</evidence>
<dbReference type="GeneID" id="37269027"/>